<accession>A0A094PSX8</accession>
<proteinExistence type="predicted"/>
<name>A0A094PSX8_9ZZZZ</name>
<reference evidence="1" key="1">
    <citation type="submission" date="2014-06" db="EMBL/GenBank/DDBJ databases">
        <title>Key roles for freshwater Actinobacteria revealed by deep metagenomic sequencing.</title>
        <authorList>
            <person name="Ghai R."/>
            <person name="Mizuno C.M."/>
            <person name="Picazo A."/>
            <person name="Camacho A."/>
            <person name="Rodriguez-Valera F."/>
        </authorList>
    </citation>
    <scope>NUCLEOTIDE SEQUENCE</scope>
</reference>
<comment type="caution">
    <text evidence="1">The sequence shown here is derived from an EMBL/GenBank/DDBJ whole genome shotgun (WGS) entry which is preliminary data.</text>
</comment>
<organism evidence="1">
    <name type="scientific">freshwater metagenome</name>
    <dbReference type="NCBI Taxonomy" id="449393"/>
    <lineage>
        <taxon>unclassified sequences</taxon>
        <taxon>metagenomes</taxon>
        <taxon>ecological metagenomes</taxon>
    </lineage>
</organism>
<protein>
    <recommendedName>
        <fullName evidence="2">AttH domain-containing protein</fullName>
    </recommendedName>
</protein>
<dbReference type="SUPFAM" id="SSF159245">
    <property type="entry name" value="AttH-like"/>
    <property type="match status" value="1"/>
</dbReference>
<gene>
    <name evidence="1" type="ORF">GM51_16250</name>
</gene>
<sequence length="350" mass="39379">MALFDAEDERFGHQLPEPFRNVVHHNDSWRESLFFIMHKRNEPGDVLILTLAHFPAHNEMDSLQLGRVGSTPVMARHARTTAADPNNWNVGPITIDIVEPKKKIHLLARKSDATPVELDITFTARTAPYQLRRGTMKAGNEVVWDQTHMFQSGTYNGTYIHNGKTYEVDNWWGQRDHSWGVRVHNRCPMWMWTPIQLEEGFLQVWHWEYPNGARVYTDGCFAPVGGGNPIPVIAFDHDLQWQDAKGNEVSYGQFGEDVAGLAGVLTFTLEGGRTIVVEGSGRWAQRYSGISLKTPNVLGGGLSEMQVTTSDGQRGSAIYELTGQWHHRYFPIGRGEKLPPLGVTPGELHS</sequence>
<dbReference type="AlphaFoldDB" id="A0A094PSX8"/>
<evidence type="ECO:0008006" key="2">
    <source>
        <dbReference type="Google" id="ProtNLM"/>
    </source>
</evidence>
<evidence type="ECO:0000313" key="1">
    <source>
        <dbReference type="EMBL" id="KGA14865.1"/>
    </source>
</evidence>
<dbReference type="EMBL" id="JNSL01000133">
    <property type="protein sequence ID" value="KGA14865.1"/>
    <property type="molecule type" value="Genomic_DNA"/>
</dbReference>